<dbReference type="Proteomes" id="UP000011939">
    <property type="component" value="Unassembled WGS sequence"/>
</dbReference>
<dbReference type="PATRIC" id="fig|1244083.3.peg.285"/>
<comment type="caution">
    <text evidence="1">The sequence shown here is derived from an EMBL/GenBank/DDBJ whole genome shotgun (WGS) entry which is preliminary data.</text>
</comment>
<evidence type="ECO:0000313" key="1">
    <source>
        <dbReference type="EMBL" id="EKU12340.1"/>
    </source>
</evidence>
<reference evidence="1 2" key="1">
    <citation type="journal article" date="2013" name="Genome Announc.">
        <title>Genome Sequence of Campylobacter showae UNSWCD, Isolated from a Patient with Crohn's Disease.</title>
        <authorList>
            <person name="Tay A.P."/>
            <person name="Kaakoush N.O."/>
            <person name="Deshpande N.P."/>
            <person name="Chen Z."/>
            <person name="Mitchell H."/>
            <person name="Wilkins M.R."/>
        </authorList>
    </citation>
    <scope>NUCLEOTIDE SEQUENCE [LARGE SCALE GENOMIC DNA]</scope>
    <source>
        <strain evidence="1 2">CSUNSWCD</strain>
    </source>
</reference>
<name>M5IM32_9BACT</name>
<protein>
    <submittedName>
        <fullName evidence="1">Uncharacterized protein</fullName>
    </submittedName>
</protein>
<accession>M5IM32</accession>
<dbReference type="EMBL" id="AMZQ01000001">
    <property type="protein sequence ID" value="EKU12340.1"/>
    <property type="molecule type" value="Genomic_DNA"/>
</dbReference>
<organism evidence="1 2">
    <name type="scientific">Campylobacter showae CSUNSWCD</name>
    <dbReference type="NCBI Taxonomy" id="1244083"/>
    <lineage>
        <taxon>Bacteria</taxon>
        <taxon>Pseudomonadati</taxon>
        <taxon>Campylobacterota</taxon>
        <taxon>Epsilonproteobacteria</taxon>
        <taxon>Campylobacterales</taxon>
        <taxon>Campylobacteraceae</taxon>
        <taxon>Campylobacter</taxon>
    </lineage>
</organism>
<evidence type="ECO:0000313" key="2">
    <source>
        <dbReference type="Proteomes" id="UP000011939"/>
    </source>
</evidence>
<dbReference type="AlphaFoldDB" id="M5IM32"/>
<proteinExistence type="predicted"/>
<gene>
    <name evidence="1" type="ORF">CSUNSWCD_280</name>
</gene>
<sequence length="41" mass="4984">MPRLNLAEFRRSYFRQICRRSVRVKKCARQICLPDFSLLLV</sequence>